<comment type="caution">
    <text evidence="1">The sequence shown here is derived from an EMBL/GenBank/DDBJ whole genome shotgun (WGS) entry which is preliminary data.</text>
</comment>
<gene>
    <name evidence="1" type="ORF">Vadar_023183</name>
</gene>
<sequence>MSNFLARREKRTVQCVSGKAGIKILCALLSLPIPPEVAKPLGEEVANTVNGVLTNFLLHKTLNKLLLVGCKFPRDLIHSSIQCAYFSQRLGLALGAAVMDKKSARILGLVIMLSFLLARGYYIQHVLAFNAWIKYYLQHVPALLIKKKHVPAFIAWDSMDKRFHWLLWL</sequence>
<name>A0ACB7XJQ8_9ERIC</name>
<dbReference type="Proteomes" id="UP000828048">
    <property type="component" value="Chromosome 10"/>
</dbReference>
<organism evidence="1 2">
    <name type="scientific">Vaccinium darrowii</name>
    <dbReference type="NCBI Taxonomy" id="229202"/>
    <lineage>
        <taxon>Eukaryota</taxon>
        <taxon>Viridiplantae</taxon>
        <taxon>Streptophyta</taxon>
        <taxon>Embryophyta</taxon>
        <taxon>Tracheophyta</taxon>
        <taxon>Spermatophyta</taxon>
        <taxon>Magnoliopsida</taxon>
        <taxon>eudicotyledons</taxon>
        <taxon>Gunneridae</taxon>
        <taxon>Pentapetalae</taxon>
        <taxon>asterids</taxon>
        <taxon>Ericales</taxon>
        <taxon>Ericaceae</taxon>
        <taxon>Vaccinioideae</taxon>
        <taxon>Vaccinieae</taxon>
        <taxon>Vaccinium</taxon>
    </lineage>
</organism>
<proteinExistence type="predicted"/>
<accession>A0ACB7XJQ8</accession>
<keyword evidence="2" id="KW-1185">Reference proteome</keyword>
<dbReference type="EMBL" id="CM037160">
    <property type="protein sequence ID" value="KAH7840910.1"/>
    <property type="molecule type" value="Genomic_DNA"/>
</dbReference>
<reference evidence="1 2" key="1">
    <citation type="journal article" date="2021" name="Hortic Res">
        <title>High-quality reference genome and annotation aids understanding of berry development for evergreen blueberry (Vaccinium darrowii).</title>
        <authorList>
            <person name="Yu J."/>
            <person name="Hulse-Kemp A.M."/>
            <person name="Babiker E."/>
            <person name="Staton M."/>
        </authorList>
    </citation>
    <scope>NUCLEOTIDE SEQUENCE [LARGE SCALE GENOMIC DNA]</scope>
    <source>
        <strain evidence="2">cv. NJ 8807/NJ 8810</strain>
        <tissue evidence="1">Young leaf</tissue>
    </source>
</reference>
<evidence type="ECO:0000313" key="1">
    <source>
        <dbReference type="EMBL" id="KAH7840910.1"/>
    </source>
</evidence>
<evidence type="ECO:0000313" key="2">
    <source>
        <dbReference type="Proteomes" id="UP000828048"/>
    </source>
</evidence>
<protein>
    <submittedName>
        <fullName evidence="1">Uncharacterized protein</fullName>
    </submittedName>
</protein>